<evidence type="ECO:0000313" key="4">
    <source>
        <dbReference type="Proteomes" id="UP000251120"/>
    </source>
</evidence>
<reference evidence="2 4" key="1">
    <citation type="submission" date="2017-06" db="EMBL/GenBank/DDBJ databases">
        <title>Complete genome of Francisella adeliensis.</title>
        <authorList>
            <person name="Vallesi A."/>
            <person name="Sjodin A."/>
        </authorList>
    </citation>
    <scope>NUCLEOTIDE SEQUENCE [LARGE SCALE GENOMIC DNA]</scope>
    <source>
        <strain evidence="2 4">FDC440</strain>
    </source>
</reference>
<dbReference type="Proteomes" id="UP000681131">
    <property type="component" value="Chromosome"/>
</dbReference>
<keyword evidence="5" id="KW-1185">Reference proteome</keyword>
<evidence type="ECO:0000313" key="3">
    <source>
        <dbReference type="EMBL" id="QIW11459.1"/>
    </source>
</evidence>
<name>A0A2Z4XXT7_9GAMM</name>
<keyword evidence="1" id="KW-0812">Transmembrane</keyword>
<feature type="transmembrane region" description="Helical" evidence="1">
    <location>
        <begin position="21"/>
        <end position="43"/>
    </location>
</feature>
<dbReference type="RefSeq" id="WP_112869406.1">
    <property type="nucleotide sequence ID" value="NZ_CP021781.1"/>
</dbReference>
<evidence type="ECO:0000313" key="2">
    <source>
        <dbReference type="EMBL" id="AXA33233.1"/>
    </source>
</evidence>
<dbReference type="Proteomes" id="UP000251120">
    <property type="component" value="Chromosome"/>
</dbReference>
<organism evidence="2 4">
    <name type="scientific">Francisella adeliensis</name>
    <dbReference type="NCBI Taxonomy" id="2007306"/>
    <lineage>
        <taxon>Bacteria</taxon>
        <taxon>Pseudomonadati</taxon>
        <taxon>Pseudomonadota</taxon>
        <taxon>Gammaproteobacteria</taxon>
        <taxon>Thiotrichales</taxon>
        <taxon>Francisellaceae</taxon>
        <taxon>Francisella</taxon>
    </lineage>
</organism>
<sequence length="81" mass="9006">MNQEIETPKQKKCPYKKAFGSICLVIILAIFCTLEIAVLGLIFTVFLGVYIAILIAGACYLSYVSIKNIIKHYSNKSSTQD</sequence>
<protein>
    <submittedName>
        <fullName evidence="2">Uncharacterized protein</fullName>
    </submittedName>
</protein>
<reference evidence="3 5" key="2">
    <citation type="submission" date="2019-08" db="EMBL/GenBank/DDBJ databases">
        <title>Complete genome sequences of Francisella adeliensis (FSC1325 and FSC1326).</title>
        <authorList>
            <person name="Ohrman C."/>
            <person name="Uneklint I."/>
            <person name="Vallesi A."/>
            <person name="Karlsson L."/>
            <person name="Sjodin A."/>
        </authorList>
    </citation>
    <scope>NUCLEOTIDE SEQUENCE [LARGE SCALE GENOMIC DNA]</scope>
    <source>
        <strain evidence="3 5">FSC1325</strain>
    </source>
</reference>
<keyword evidence="1" id="KW-0472">Membrane</keyword>
<accession>A0A2Z4XXT7</accession>
<proteinExistence type="predicted"/>
<gene>
    <name evidence="2" type="ORF">CDH04_01810</name>
    <name evidence="3" type="ORF">FZC43_01815</name>
</gene>
<dbReference type="EMBL" id="CP043424">
    <property type="protein sequence ID" value="QIW11459.1"/>
    <property type="molecule type" value="Genomic_DNA"/>
</dbReference>
<dbReference type="KEGG" id="fad:CDH04_01810"/>
<evidence type="ECO:0000313" key="5">
    <source>
        <dbReference type="Proteomes" id="UP000681131"/>
    </source>
</evidence>
<evidence type="ECO:0000256" key="1">
    <source>
        <dbReference type="SAM" id="Phobius"/>
    </source>
</evidence>
<dbReference type="AlphaFoldDB" id="A0A2Z4XXT7"/>
<feature type="transmembrane region" description="Helical" evidence="1">
    <location>
        <begin position="49"/>
        <end position="66"/>
    </location>
</feature>
<keyword evidence="1" id="KW-1133">Transmembrane helix</keyword>
<dbReference type="EMBL" id="CP021781">
    <property type="protein sequence ID" value="AXA33233.1"/>
    <property type="molecule type" value="Genomic_DNA"/>
</dbReference>